<dbReference type="Pfam" id="PF01650">
    <property type="entry name" value="Peptidase_C13"/>
    <property type="match status" value="1"/>
</dbReference>
<organism evidence="2 3">
    <name type="scientific">Chitiniphilus shinanonensis</name>
    <dbReference type="NCBI Taxonomy" id="553088"/>
    <lineage>
        <taxon>Bacteria</taxon>
        <taxon>Pseudomonadati</taxon>
        <taxon>Pseudomonadota</taxon>
        <taxon>Betaproteobacteria</taxon>
        <taxon>Neisseriales</taxon>
        <taxon>Chitinibacteraceae</taxon>
        <taxon>Chitiniphilus</taxon>
    </lineage>
</organism>
<keyword evidence="3" id="KW-1185">Reference proteome</keyword>
<dbReference type="InterPro" id="IPR001096">
    <property type="entry name" value="Peptidase_C13"/>
</dbReference>
<proteinExistence type="predicted"/>
<comment type="caution">
    <text evidence="2">The sequence shown here is derived from an EMBL/GenBank/DDBJ whole genome shotgun (WGS) entry which is preliminary data.</text>
</comment>
<dbReference type="RefSeq" id="WP_018748139.1">
    <property type="nucleotide sequence ID" value="NZ_BSOZ01000006.1"/>
</dbReference>
<gene>
    <name evidence="2" type="ORF">GCM10007860_07170</name>
</gene>
<keyword evidence="1" id="KW-0732">Signal</keyword>
<sequence>MRYALHALLLCLLLLAGCANMTPQPAAATTALLEAQLAALPAPMERPRVYGLSIAGYDRPQVFGNEARYASTVLGERYGAEDAQMLLSNDPADHERYPQANLDTLGRALRGLGARMDKDRDVLMLYMVSHGVPNGVVLKQPGRGEEELSPVWLKKTLGEAGIKYVMLAVSACFSGSFVNAFLYDPDALVLSAARQDRVSFGCSVRDEYTFFGKALLVDQDARHLDWPVLFMAASDKVMAREKEIGEKTGSVPQIHFGVELQEHLIKAGLRPGR</sequence>
<protein>
    <recommendedName>
        <fullName evidence="4">Peptidase C13 family protein</fullName>
    </recommendedName>
</protein>
<evidence type="ECO:0000256" key="1">
    <source>
        <dbReference type="SAM" id="SignalP"/>
    </source>
</evidence>
<feature type="chain" id="PRO_5046418147" description="Peptidase C13 family protein" evidence="1">
    <location>
        <begin position="22"/>
        <end position="273"/>
    </location>
</feature>
<evidence type="ECO:0000313" key="3">
    <source>
        <dbReference type="Proteomes" id="UP001156836"/>
    </source>
</evidence>
<dbReference type="PROSITE" id="PS51257">
    <property type="entry name" value="PROKAR_LIPOPROTEIN"/>
    <property type="match status" value="1"/>
</dbReference>
<dbReference type="Gene3D" id="3.40.50.1460">
    <property type="match status" value="1"/>
</dbReference>
<evidence type="ECO:0008006" key="4">
    <source>
        <dbReference type="Google" id="ProtNLM"/>
    </source>
</evidence>
<reference evidence="3" key="1">
    <citation type="journal article" date="2019" name="Int. J. Syst. Evol. Microbiol.">
        <title>The Global Catalogue of Microorganisms (GCM) 10K type strain sequencing project: providing services to taxonomists for standard genome sequencing and annotation.</title>
        <authorList>
            <consortium name="The Broad Institute Genomics Platform"/>
            <consortium name="The Broad Institute Genome Sequencing Center for Infectious Disease"/>
            <person name="Wu L."/>
            <person name="Ma J."/>
        </authorList>
    </citation>
    <scope>NUCLEOTIDE SEQUENCE [LARGE SCALE GENOMIC DNA]</scope>
    <source>
        <strain evidence="3">NBRC 104970</strain>
    </source>
</reference>
<name>A0ABQ6BQH5_9NEIS</name>
<feature type="signal peptide" evidence="1">
    <location>
        <begin position="1"/>
        <end position="21"/>
    </location>
</feature>
<accession>A0ABQ6BQH5</accession>
<evidence type="ECO:0000313" key="2">
    <source>
        <dbReference type="EMBL" id="GLS03572.1"/>
    </source>
</evidence>
<dbReference type="Proteomes" id="UP001156836">
    <property type="component" value="Unassembled WGS sequence"/>
</dbReference>
<dbReference type="EMBL" id="BSOZ01000006">
    <property type="protein sequence ID" value="GLS03572.1"/>
    <property type="molecule type" value="Genomic_DNA"/>
</dbReference>